<dbReference type="PANTHER" id="PTHR37305:SF1">
    <property type="entry name" value="MEMBRANE PROTEIN"/>
    <property type="match status" value="1"/>
</dbReference>
<dbReference type="EMBL" id="VSTG01000011">
    <property type="protein sequence ID" value="TYL57527.1"/>
    <property type="molecule type" value="Genomic_DNA"/>
</dbReference>
<protein>
    <submittedName>
        <fullName evidence="3">ABC transporter permease subunit</fullName>
    </submittedName>
</protein>
<reference evidence="3 5" key="2">
    <citation type="submission" date="2019-08" db="EMBL/GenBank/DDBJ databases">
        <authorList>
            <person name="Duncan S."/>
            <person name="Walker A."/>
        </authorList>
    </citation>
    <scope>NUCLEOTIDE SEQUENCE [LARGE SCALE GENOMIC DNA]</scope>
    <source>
        <strain evidence="3 5">L2-21</strain>
    </source>
</reference>
<sequence>MICLINEFKKIWNVKTIIILTLILAIINIIYVGAEGTNSKSDWKSVAKENRQLDEEYLKEFESFEEYDQTDYELYQKTVDDITIIDYSLENDIPYGNYSAWDHILNVQNLVMLFVLILLIYGCKIVGCEYDCGTWKNVLMHCPKRNRIIITKIVYAIIQTFLLVIFVHIIGLIIGSICYGNLADISQLTVSNGNVLSISVLPEILRSMVLIFIQACFFIFTGFFINMLTGKSRTALIISFALLVFSGNIENLVEKVSFHKLLPFYWMNKTDYSLSASGEWMSFLITMIVYIIILVAADILIFNKKGEVS</sequence>
<proteinExistence type="predicted"/>
<reference evidence="2 4" key="1">
    <citation type="submission" date="2018-08" db="EMBL/GenBank/DDBJ databases">
        <title>A genome reference for cultivated species of the human gut microbiota.</title>
        <authorList>
            <person name="Zou Y."/>
            <person name="Xue W."/>
            <person name="Luo G."/>
        </authorList>
    </citation>
    <scope>NUCLEOTIDE SEQUENCE [LARGE SCALE GENOMIC DNA]</scope>
    <source>
        <strain evidence="2 4">AF12-8</strain>
    </source>
</reference>
<keyword evidence="1" id="KW-1133">Transmembrane helix</keyword>
<dbReference type="PANTHER" id="PTHR37305">
    <property type="entry name" value="INTEGRAL MEMBRANE PROTEIN-RELATED"/>
    <property type="match status" value="1"/>
</dbReference>
<organism evidence="2 4">
    <name type="scientific">Agathobacter rectalis</name>
    <dbReference type="NCBI Taxonomy" id="39491"/>
    <lineage>
        <taxon>Bacteria</taxon>
        <taxon>Bacillati</taxon>
        <taxon>Bacillota</taxon>
        <taxon>Clostridia</taxon>
        <taxon>Lachnospirales</taxon>
        <taxon>Lachnospiraceae</taxon>
        <taxon>Agathobacter</taxon>
    </lineage>
</organism>
<dbReference type="Proteomes" id="UP000286581">
    <property type="component" value="Unassembled WGS sequence"/>
</dbReference>
<feature type="transmembrane region" description="Helical" evidence="1">
    <location>
        <begin position="12"/>
        <end position="34"/>
    </location>
</feature>
<evidence type="ECO:0000313" key="3">
    <source>
        <dbReference type="EMBL" id="TYL57527.1"/>
    </source>
</evidence>
<feature type="transmembrane region" description="Helical" evidence="1">
    <location>
        <begin position="110"/>
        <end position="132"/>
    </location>
</feature>
<gene>
    <name evidence="2" type="ORF">DWV78_16630</name>
    <name evidence="3" type="ORF">FYL37_09440</name>
</gene>
<dbReference type="EMBL" id="QSAE01000135">
    <property type="protein sequence ID" value="RGW32393.1"/>
    <property type="molecule type" value="Genomic_DNA"/>
</dbReference>
<dbReference type="Pfam" id="PF12679">
    <property type="entry name" value="ABC2_membrane_2"/>
    <property type="match status" value="1"/>
</dbReference>
<keyword evidence="1" id="KW-0812">Transmembrane</keyword>
<evidence type="ECO:0000256" key="1">
    <source>
        <dbReference type="SAM" id="Phobius"/>
    </source>
</evidence>
<keyword evidence="1" id="KW-0472">Membrane</keyword>
<feature type="transmembrane region" description="Helical" evidence="1">
    <location>
        <begin position="280"/>
        <end position="302"/>
    </location>
</feature>
<dbReference type="RefSeq" id="WP_148885309.1">
    <property type="nucleotide sequence ID" value="NZ_DAWDNE010000105.1"/>
</dbReference>
<feature type="transmembrane region" description="Helical" evidence="1">
    <location>
        <begin position="153"/>
        <end position="182"/>
    </location>
</feature>
<feature type="transmembrane region" description="Helical" evidence="1">
    <location>
        <begin position="204"/>
        <end position="228"/>
    </location>
</feature>
<name>A0A413B3T2_9FIRM</name>
<accession>A0A413B3T2</accession>
<dbReference type="GO" id="GO:0005886">
    <property type="term" value="C:plasma membrane"/>
    <property type="evidence" value="ECO:0007669"/>
    <property type="project" value="UniProtKB-SubCell"/>
</dbReference>
<evidence type="ECO:0000313" key="4">
    <source>
        <dbReference type="Proteomes" id="UP000286581"/>
    </source>
</evidence>
<reference evidence="3 5" key="3">
    <citation type="submission" date="2019-09" db="EMBL/GenBank/DDBJ databases">
        <title>Strain-level analysis of Eubacterium rectale using genomes from metagenomes.</title>
        <authorList>
            <person name="Karcher N."/>
            <person name="Segata N."/>
        </authorList>
    </citation>
    <scope>NUCLEOTIDE SEQUENCE [LARGE SCALE GENOMIC DNA]</scope>
    <source>
        <strain evidence="3 5">L2-21</strain>
    </source>
</reference>
<dbReference type="Proteomes" id="UP000324325">
    <property type="component" value="Unassembled WGS sequence"/>
</dbReference>
<dbReference type="AlphaFoldDB" id="A0A413B3T2"/>
<comment type="caution">
    <text evidence="2">The sequence shown here is derived from an EMBL/GenBank/DDBJ whole genome shotgun (WGS) entry which is preliminary data.</text>
</comment>
<evidence type="ECO:0000313" key="5">
    <source>
        <dbReference type="Proteomes" id="UP000324325"/>
    </source>
</evidence>
<feature type="transmembrane region" description="Helical" evidence="1">
    <location>
        <begin position="235"/>
        <end position="253"/>
    </location>
</feature>
<evidence type="ECO:0000313" key="2">
    <source>
        <dbReference type="EMBL" id="RGW32393.1"/>
    </source>
</evidence>
<dbReference type="GO" id="GO:0140359">
    <property type="term" value="F:ABC-type transporter activity"/>
    <property type="evidence" value="ECO:0007669"/>
    <property type="project" value="InterPro"/>
</dbReference>